<dbReference type="PANTHER" id="PTHR43123:SF1">
    <property type="entry name" value="POLYSACCHARIDE DEACETYLASE-RELATED"/>
    <property type="match status" value="1"/>
</dbReference>
<protein>
    <recommendedName>
        <fullName evidence="3">Chitooligosaccharide deacetylase</fullName>
    </recommendedName>
    <alternativeName>
        <fullName evidence="4">Nodulation protein B</fullName>
    </alternativeName>
</protein>
<dbReference type="AlphaFoldDB" id="A0A1H3AHF1"/>
<evidence type="ECO:0000256" key="2">
    <source>
        <dbReference type="ARBA" id="ARBA00010973"/>
    </source>
</evidence>
<dbReference type="InterPro" id="IPR011330">
    <property type="entry name" value="Glyco_hydro/deAcase_b/a-brl"/>
</dbReference>
<evidence type="ECO:0000256" key="1">
    <source>
        <dbReference type="ARBA" id="ARBA00003236"/>
    </source>
</evidence>
<dbReference type="GO" id="GO:0005975">
    <property type="term" value="P:carbohydrate metabolic process"/>
    <property type="evidence" value="ECO:0007669"/>
    <property type="project" value="InterPro"/>
</dbReference>
<accession>A0A1H3AHF1</accession>
<reference evidence="6 7" key="1">
    <citation type="submission" date="2016-10" db="EMBL/GenBank/DDBJ databases">
        <authorList>
            <person name="de Groot N.N."/>
        </authorList>
    </citation>
    <scope>NUCLEOTIDE SEQUENCE [LARGE SCALE GENOMIC DNA]</scope>
    <source>
        <strain evidence="6 7">DSM 17890</strain>
    </source>
</reference>
<proteinExistence type="inferred from homology"/>
<dbReference type="Pfam" id="PF01522">
    <property type="entry name" value="Polysacc_deac_1"/>
    <property type="match status" value="1"/>
</dbReference>
<feature type="domain" description="NodB homology" evidence="5">
    <location>
        <begin position="66"/>
        <end position="284"/>
    </location>
</feature>
<dbReference type="SUPFAM" id="SSF88713">
    <property type="entry name" value="Glycoside hydrolase/deacetylase"/>
    <property type="match status" value="1"/>
</dbReference>
<dbReference type="Proteomes" id="UP000199118">
    <property type="component" value="Unassembled WGS sequence"/>
</dbReference>
<evidence type="ECO:0000313" key="7">
    <source>
        <dbReference type="Proteomes" id="UP000199118"/>
    </source>
</evidence>
<dbReference type="STRING" id="356660.SAMN05444336_104191"/>
<evidence type="ECO:0000313" key="6">
    <source>
        <dbReference type="EMBL" id="SDX29106.1"/>
    </source>
</evidence>
<comment type="function">
    <text evidence="1">Is involved in generating a small heat-stable compound (Nod), an acylated oligomer of N-acetylglucosamine, that stimulates mitosis in various plant protoplasts.</text>
</comment>
<evidence type="ECO:0000259" key="5">
    <source>
        <dbReference type="PROSITE" id="PS51677"/>
    </source>
</evidence>
<name>A0A1H3AHF1_9RHOB</name>
<keyword evidence="7" id="KW-1185">Reference proteome</keyword>
<sequence>MTSTDRRDFRGAWDGAPAAPWPGGARLAVSVVVNVEEGAERSVADGDPVNESVYEARQEVVGAPDPCMESHYAYGPRAGYRRIAGTLARHGVPATFSTCGRAATRLPWLMADLARRGHEASCHGWLWETHAGMAEAEERAIIARTHAAVGAATGVAPRGWHTRSASSPHTRRLLGEHGGFLYDSDCYDDDVPRIAQVAGRPHVLLPYAFDTNDMRFEPGGAFVHAEDFSRYCLAAFDRLMDEGATEARMMSVGLHLRIIGRPARIGGLEALLDRMSASGEVWFATRARIAARWREAAGLPEWTPATSAAPETAA</sequence>
<dbReference type="OrthoDB" id="9787041at2"/>
<dbReference type="Gene3D" id="3.20.20.370">
    <property type="entry name" value="Glycoside hydrolase/deacetylase"/>
    <property type="match status" value="1"/>
</dbReference>
<evidence type="ECO:0000256" key="4">
    <source>
        <dbReference type="ARBA" id="ARBA00032976"/>
    </source>
</evidence>
<dbReference type="InterPro" id="IPR002509">
    <property type="entry name" value="NODB_dom"/>
</dbReference>
<dbReference type="EMBL" id="FNMZ01000004">
    <property type="protein sequence ID" value="SDX29106.1"/>
    <property type="molecule type" value="Genomic_DNA"/>
</dbReference>
<gene>
    <name evidence="6" type="ORF">SAMN05444336_104191</name>
</gene>
<dbReference type="PROSITE" id="PS51677">
    <property type="entry name" value="NODB"/>
    <property type="match status" value="1"/>
</dbReference>
<evidence type="ECO:0000256" key="3">
    <source>
        <dbReference type="ARBA" id="ARBA00020071"/>
    </source>
</evidence>
<comment type="similarity">
    <text evidence="2">Belongs to the polysaccharide deacetylase family.</text>
</comment>
<dbReference type="GO" id="GO:0016810">
    <property type="term" value="F:hydrolase activity, acting on carbon-nitrogen (but not peptide) bonds"/>
    <property type="evidence" value="ECO:0007669"/>
    <property type="project" value="InterPro"/>
</dbReference>
<dbReference type="PANTHER" id="PTHR43123">
    <property type="entry name" value="POLYSACCHARIDE DEACETYLASE-RELATED"/>
    <property type="match status" value="1"/>
</dbReference>
<dbReference type="RefSeq" id="WP_092682456.1">
    <property type="nucleotide sequence ID" value="NZ_FNMZ01000004.1"/>
</dbReference>
<organism evidence="6 7">
    <name type="scientific">Albimonas donghaensis</name>
    <dbReference type="NCBI Taxonomy" id="356660"/>
    <lineage>
        <taxon>Bacteria</taxon>
        <taxon>Pseudomonadati</taxon>
        <taxon>Pseudomonadota</taxon>
        <taxon>Alphaproteobacteria</taxon>
        <taxon>Rhodobacterales</taxon>
        <taxon>Paracoccaceae</taxon>
        <taxon>Albimonas</taxon>
    </lineage>
</organism>